<dbReference type="InterPro" id="IPR006480">
    <property type="entry name" value="Phage_holin_4_1"/>
</dbReference>
<reference evidence="6 7" key="1">
    <citation type="submission" date="2019-07" db="EMBL/GenBank/DDBJ databases">
        <title>Whole genome shotgun sequence of Deinococcus cellulosilyticus NBRC 106333.</title>
        <authorList>
            <person name="Hosoyama A."/>
            <person name="Uohara A."/>
            <person name="Ohji S."/>
            <person name="Ichikawa N."/>
        </authorList>
    </citation>
    <scope>NUCLEOTIDE SEQUENCE [LARGE SCALE GENOMIC DNA]</scope>
    <source>
        <strain evidence="6 7">NBRC 106333</strain>
    </source>
</reference>
<organism evidence="6 7">
    <name type="scientific">Deinococcus cellulosilyticus (strain DSM 18568 / NBRC 106333 / KACC 11606 / 5516J-15)</name>
    <dbReference type="NCBI Taxonomy" id="1223518"/>
    <lineage>
        <taxon>Bacteria</taxon>
        <taxon>Thermotogati</taxon>
        <taxon>Deinococcota</taxon>
        <taxon>Deinococci</taxon>
        <taxon>Deinococcales</taxon>
        <taxon>Deinococcaceae</taxon>
        <taxon>Deinococcus</taxon>
    </lineage>
</organism>
<evidence type="ECO:0000256" key="4">
    <source>
        <dbReference type="ARBA" id="ARBA00023136"/>
    </source>
</evidence>
<dbReference type="RefSeq" id="WP_146884420.1">
    <property type="nucleotide sequence ID" value="NZ_BJXB01000008.1"/>
</dbReference>
<evidence type="ECO:0000256" key="5">
    <source>
        <dbReference type="SAM" id="Phobius"/>
    </source>
</evidence>
<evidence type="ECO:0000313" key="6">
    <source>
        <dbReference type="EMBL" id="GEM46616.1"/>
    </source>
</evidence>
<evidence type="ECO:0000313" key="7">
    <source>
        <dbReference type="Proteomes" id="UP000321306"/>
    </source>
</evidence>
<dbReference type="Pfam" id="PF05105">
    <property type="entry name" value="Phage_holin_4_1"/>
    <property type="match status" value="1"/>
</dbReference>
<sequence>MLSVENIFLWVLGPAHPTLSALFILMVLDLLTRVLVHFIRPKSRAEKASRTLLKKLLLWMLLTAAHQIDQVLGQDQSLRNAVTYILLGNELFSIVEQMARAGVPIPEPLRRTIQALRAGEGEAKEKTRA</sequence>
<proteinExistence type="predicted"/>
<protein>
    <recommendedName>
        <fullName evidence="8">Holin</fullName>
    </recommendedName>
</protein>
<name>A0A511N2H1_DEIC1</name>
<evidence type="ECO:0000256" key="2">
    <source>
        <dbReference type="ARBA" id="ARBA00022692"/>
    </source>
</evidence>
<comment type="subcellular location">
    <subcellularLocation>
        <location evidence="1">Membrane</location>
        <topology evidence="1">Multi-pass membrane protein</topology>
    </subcellularLocation>
</comment>
<accession>A0A511N2H1</accession>
<feature type="transmembrane region" description="Helical" evidence="5">
    <location>
        <begin position="20"/>
        <end position="39"/>
    </location>
</feature>
<evidence type="ECO:0008006" key="8">
    <source>
        <dbReference type="Google" id="ProtNLM"/>
    </source>
</evidence>
<dbReference type="NCBIfam" id="TIGR01593">
    <property type="entry name" value="holin_tox_secr"/>
    <property type="match status" value="1"/>
</dbReference>
<dbReference type="AlphaFoldDB" id="A0A511N2H1"/>
<dbReference type="GO" id="GO:0016020">
    <property type="term" value="C:membrane"/>
    <property type="evidence" value="ECO:0007669"/>
    <property type="project" value="UniProtKB-SubCell"/>
</dbReference>
<dbReference type="Proteomes" id="UP000321306">
    <property type="component" value="Unassembled WGS sequence"/>
</dbReference>
<evidence type="ECO:0000256" key="3">
    <source>
        <dbReference type="ARBA" id="ARBA00022989"/>
    </source>
</evidence>
<dbReference type="OrthoDB" id="88184at2"/>
<dbReference type="EMBL" id="BJXB01000008">
    <property type="protein sequence ID" value="GEM46616.1"/>
    <property type="molecule type" value="Genomic_DNA"/>
</dbReference>
<keyword evidence="7" id="KW-1185">Reference proteome</keyword>
<evidence type="ECO:0000256" key="1">
    <source>
        <dbReference type="ARBA" id="ARBA00004141"/>
    </source>
</evidence>
<gene>
    <name evidence="6" type="ORF">DC3_22510</name>
</gene>
<keyword evidence="3 5" id="KW-1133">Transmembrane helix</keyword>
<comment type="caution">
    <text evidence="6">The sequence shown here is derived from an EMBL/GenBank/DDBJ whole genome shotgun (WGS) entry which is preliminary data.</text>
</comment>
<keyword evidence="2 5" id="KW-0812">Transmembrane</keyword>
<keyword evidence="4 5" id="KW-0472">Membrane</keyword>